<feature type="signal peptide" evidence="1">
    <location>
        <begin position="1"/>
        <end position="26"/>
    </location>
</feature>
<dbReference type="KEGG" id="pseo:OM33_14895"/>
<dbReference type="Pfam" id="PF08811">
    <property type="entry name" value="DUF1800"/>
    <property type="match status" value="1"/>
</dbReference>
<dbReference type="HOGENOM" id="CLU_023627_0_0_6"/>
<reference evidence="2 3" key="1">
    <citation type="submission" date="2014-11" db="EMBL/GenBank/DDBJ databases">
        <title>Complete Genome Sequence of Pseudoalteromonas sp. Strain OCN003 Isolated from Kaneohe Bay, Oahu, Hawaii.</title>
        <authorList>
            <person name="Beurmann S."/>
            <person name="Videau P."/>
            <person name="Ushijima B."/>
            <person name="Smith A.M."/>
            <person name="Aeby G.S."/>
            <person name="Callahan S.M."/>
            <person name="Belcaid M."/>
        </authorList>
    </citation>
    <scope>NUCLEOTIDE SEQUENCE [LARGE SCALE GENOMIC DNA]</scope>
    <source>
        <strain evidence="2 3">OCN003</strain>
    </source>
</reference>
<name>A0A0A7EIS4_9GAMM</name>
<evidence type="ECO:0000313" key="3">
    <source>
        <dbReference type="Proteomes" id="UP000030341"/>
    </source>
</evidence>
<dbReference type="OrthoDB" id="9772295at2"/>
<protein>
    <recommendedName>
        <fullName evidence="4">DUF1800 domain-containing protein</fullName>
    </recommendedName>
</protein>
<dbReference type="PANTHER" id="PTHR43737">
    <property type="entry name" value="BLL7424 PROTEIN"/>
    <property type="match status" value="1"/>
</dbReference>
<dbReference type="RefSeq" id="WP_040134671.1">
    <property type="nucleotide sequence ID" value="NZ_CP009889.1"/>
</dbReference>
<dbReference type="Proteomes" id="UP000030341">
    <property type="component" value="Chromosome 2"/>
</dbReference>
<keyword evidence="1" id="KW-0732">Signal</keyword>
<evidence type="ECO:0000256" key="1">
    <source>
        <dbReference type="SAM" id="SignalP"/>
    </source>
</evidence>
<organism evidence="2 3">
    <name type="scientific">Pseudoalteromonas piratica</name>
    <dbReference type="NCBI Taxonomy" id="1348114"/>
    <lineage>
        <taxon>Bacteria</taxon>
        <taxon>Pseudomonadati</taxon>
        <taxon>Pseudomonadota</taxon>
        <taxon>Gammaproteobacteria</taxon>
        <taxon>Alteromonadales</taxon>
        <taxon>Pseudoalteromonadaceae</taxon>
        <taxon>Pseudoalteromonas</taxon>
    </lineage>
</organism>
<dbReference type="eggNOG" id="COG5267">
    <property type="taxonomic scope" value="Bacteria"/>
</dbReference>
<evidence type="ECO:0000313" key="2">
    <source>
        <dbReference type="EMBL" id="AIY66448.1"/>
    </source>
</evidence>
<evidence type="ECO:0008006" key="4">
    <source>
        <dbReference type="Google" id="ProtNLM"/>
    </source>
</evidence>
<feature type="chain" id="PRO_5002028343" description="DUF1800 domain-containing protein" evidence="1">
    <location>
        <begin position="27"/>
        <end position="592"/>
    </location>
</feature>
<proteinExistence type="predicted"/>
<dbReference type="PANTHER" id="PTHR43737:SF1">
    <property type="entry name" value="DUF1501 DOMAIN-CONTAINING PROTEIN"/>
    <property type="match status" value="1"/>
</dbReference>
<gene>
    <name evidence="2" type="ORF">OM33_14895</name>
</gene>
<dbReference type="EMBL" id="CP009889">
    <property type="protein sequence ID" value="AIY66448.1"/>
    <property type="molecule type" value="Genomic_DNA"/>
</dbReference>
<dbReference type="STRING" id="1348114.OM33_14895"/>
<dbReference type="InterPro" id="IPR014917">
    <property type="entry name" value="DUF1800"/>
</dbReference>
<keyword evidence="3" id="KW-1185">Reference proteome</keyword>
<dbReference type="AlphaFoldDB" id="A0A0A7EIS4"/>
<sequence length="592" mass="65613">MAYKTPLTLFKAVSLCCLLSSQVACGGSSDEQTAQAPVTAEPITGAVPSDTTWQSSHQTVAFLNRATFGAKPSDLELYQSTTASEWFETQLNAPPSYLMASIEQYVRPEDYNEPSLIYMASTSFAFWQHAINAEDQLRQRVAFALSEILVTSTNSGDELAEHAEAMASYQDILIKHAFGNYRDLLRDVTYSPTMGFYLTYLGNEKGDEATGKVPDENYARELLQLFTIGVEKLNLDGSQMRDNNGQPIETYTNNDIQGLARVFTGLNLNEEALEESVAKAFSVPMWVFDEDHSLKEKTFLGQTIAANTFTEESVEQALDTIFNHPNVAPFISRQLIQRLVSSNPSPAYIKRVASSFETGYFELPNETRVGAGKRGDLAATTAAILFDQEALNPTGEQRGKIREPIIRFTQWARAFNAANIWPEFILPLWDTSSATRLGQHPYRSPSVFNFFRPGYAAPGSKTAQNNLVAPELQITNATSIPGYINFMTYFISGAQQNVDIEEVEEAIESEGLDLDPDDAPNSFLVEYSNALNYADNAQALVDYLNLLLSANQLSEQTNDRIVQTISSLSSPEQRVKVAILMVMTSADYLVQQ</sequence>
<accession>A0A0A7EIS4</accession>